<comment type="cofactor">
    <cofactor evidence="4">
        <name>K(+)</name>
        <dbReference type="ChEBI" id="CHEBI:29103"/>
    </cofactor>
    <text evidence="4">Binds 1 potassium ion per subunit.</text>
</comment>
<dbReference type="PANTHER" id="PTHR42714">
    <property type="entry name" value="TRNA MODIFICATION GTPASE GTPBP3"/>
    <property type="match status" value="1"/>
</dbReference>
<dbReference type="PROSITE" id="PS51709">
    <property type="entry name" value="G_TRME"/>
    <property type="match status" value="1"/>
</dbReference>
<evidence type="ECO:0000256" key="2">
    <source>
        <dbReference type="ARBA" id="ARBA00022694"/>
    </source>
</evidence>
<evidence type="ECO:0000256" key="4">
    <source>
        <dbReference type="HAMAP-Rule" id="MF_00379"/>
    </source>
</evidence>
<dbReference type="Pfam" id="PF12631">
    <property type="entry name" value="MnmE_helical"/>
    <property type="match status" value="1"/>
</dbReference>
<dbReference type="GO" id="GO:0046872">
    <property type="term" value="F:metal ion binding"/>
    <property type="evidence" value="ECO:0007669"/>
    <property type="project" value="UniProtKB-KW"/>
</dbReference>
<dbReference type="PANTHER" id="PTHR42714:SF2">
    <property type="entry name" value="TRNA MODIFICATION GTPASE GTPBP3, MITOCHONDRIAL"/>
    <property type="match status" value="1"/>
</dbReference>
<proteinExistence type="inferred from homology"/>
<dbReference type="Proteomes" id="UP000825009">
    <property type="component" value="Chromosome"/>
</dbReference>
<gene>
    <name evidence="4 6" type="primary">mnmE</name>
    <name evidence="4" type="synonym">trmE</name>
    <name evidence="6" type="ORF">KYE46_01695</name>
</gene>
<protein>
    <recommendedName>
        <fullName evidence="4">tRNA modification GTPase MnmE</fullName>
        <ecNumber evidence="4">3.6.-.-</ecNumber>
    </recommendedName>
</protein>
<keyword evidence="4" id="KW-0479">Metal-binding</keyword>
<dbReference type="GO" id="GO:0005525">
    <property type="term" value="F:GTP binding"/>
    <property type="evidence" value="ECO:0007669"/>
    <property type="project" value="UniProtKB-UniRule"/>
</dbReference>
<dbReference type="NCBIfam" id="TIGR00231">
    <property type="entry name" value="small_GTP"/>
    <property type="match status" value="1"/>
</dbReference>
<evidence type="ECO:0000256" key="1">
    <source>
        <dbReference type="ARBA" id="ARBA00011043"/>
    </source>
</evidence>
<keyword evidence="4" id="KW-0547">Nucleotide-binding</keyword>
<feature type="binding site" evidence="4">
    <location>
        <position position="247"/>
    </location>
    <ligand>
        <name>K(+)</name>
        <dbReference type="ChEBI" id="CHEBI:29103"/>
    </ligand>
</feature>
<organism evidence="6 7">
    <name type="scientific">Gymnodinialimonas ceratoperidinii</name>
    <dbReference type="NCBI Taxonomy" id="2856823"/>
    <lineage>
        <taxon>Bacteria</taxon>
        <taxon>Pseudomonadati</taxon>
        <taxon>Pseudomonadota</taxon>
        <taxon>Alphaproteobacteria</taxon>
        <taxon>Rhodobacterales</taxon>
        <taxon>Paracoccaceae</taxon>
        <taxon>Gymnodinialimonas</taxon>
    </lineage>
</organism>
<dbReference type="Pfam" id="PF10396">
    <property type="entry name" value="TrmE_N"/>
    <property type="match status" value="1"/>
</dbReference>
<dbReference type="InterPro" id="IPR004520">
    <property type="entry name" value="GTPase_MnmE"/>
</dbReference>
<feature type="binding site" evidence="4">
    <location>
        <begin position="223"/>
        <end position="228"/>
    </location>
    <ligand>
        <name>GTP</name>
        <dbReference type="ChEBI" id="CHEBI:37565"/>
    </ligand>
</feature>
<keyword evidence="4 6" id="KW-0378">Hydrolase</keyword>
<keyword evidence="4" id="KW-0342">GTP-binding</keyword>
<evidence type="ECO:0000313" key="7">
    <source>
        <dbReference type="Proteomes" id="UP000825009"/>
    </source>
</evidence>
<keyword evidence="2 4" id="KW-0819">tRNA processing</keyword>
<dbReference type="KEGG" id="gce:KYE46_01695"/>
<dbReference type="CDD" id="cd04164">
    <property type="entry name" value="trmE"/>
    <property type="match status" value="1"/>
</dbReference>
<dbReference type="InterPro" id="IPR031168">
    <property type="entry name" value="G_TrmE"/>
</dbReference>
<keyword evidence="7" id="KW-1185">Reference proteome</keyword>
<feature type="binding site" evidence="4">
    <location>
        <position position="248"/>
    </location>
    <ligand>
        <name>Mg(2+)</name>
        <dbReference type="ChEBI" id="CHEBI:18420"/>
    </ligand>
</feature>
<keyword evidence="4" id="KW-0460">Magnesium</keyword>
<feature type="binding site" evidence="4">
    <location>
        <begin position="267"/>
        <end position="270"/>
    </location>
    <ligand>
        <name>GTP</name>
        <dbReference type="ChEBI" id="CHEBI:37565"/>
    </ligand>
</feature>
<dbReference type="Pfam" id="PF01926">
    <property type="entry name" value="MMR_HSR1"/>
    <property type="match status" value="1"/>
</dbReference>
<feature type="binding site" evidence="4">
    <location>
        <position position="244"/>
    </location>
    <ligand>
        <name>K(+)</name>
        <dbReference type="ChEBI" id="CHEBI:29103"/>
    </ligand>
</feature>
<feature type="binding site" evidence="4">
    <location>
        <begin position="242"/>
        <end position="248"/>
    </location>
    <ligand>
        <name>GTP</name>
        <dbReference type="ChEBI" id="CHEBI:37565"/>
    </ligand>
</feature>
<dbReference type="InterPro" id="IPR025867">
    <property type="entry name" value="MnmE_helical"/>
</dbReference>
<evidence type="ECO:0000256" key="3">
    <source>
        <dbReference type="ARBA" id="ARBA00022958"/>
    </source>
</evidence>
<sequence length="427" mass="45580">MQTIFALATARGKAGVAVIRISGPDAFSVGRKLVGTLPVPGRFALRNVVSASDEPLDRGLVLVFEGPASFTGEDTIELQLHGSIAVVRAVEEAIQATGLARLADAGEFTQRALLNDTLDLTQVEGLGRLIDAETEAQRRIAQAGFEGSLSSTAEAWRDKMIRVAALLEASIDFADEEVPEDVVPEVLSLLDELLVSLRLELEGAAVAERLNDGFEVAILGAPNAGKSTLLNALAGRDVAITSEIAGTTRDVIEARLDVNGLPVTFLDTAGLRETDDVVESIGVDRAIDRARKADLRVLLETDDWKDVNDLEGIVDLRYPAKSDVSGRTDGVSGLTGDGVSKLLADVERLLSERMAVVKSVITDRQRGGVQRSITGLEHAKSILAADQELELAAEHTREALRSLDSVIGRVDVESLLGEIFSRFCIGK</sequence>
<dbReference type="NCBIfam" id="NF003661">
    <property type="entry name" value="PRK05291.1-3"/>
    <property type="match status" value="1"/>
</dbReference>
<dbReference type="GO" id="GO:0002098">
    <property type="term" value="P:tRNA wobble uridine modification"/>
    <property type="evidence" value="ECO:0007669"/>
    <property type="project" value="TreeGrafter"/>
</dbReference>
<dbReference type="InterPro" id="IPR006073">
    <property type="entry name" value="GTP-bd"/>
</dbReference>
<evidence type="ECO:0000313" key="6">
    <source>
        <dbReference type="EMBL" id="QXT40002.1"/>
    </source>
</evidence>
<comment type="subcellular location">
    <subcellularLocation>
        <location evidence="4">Cytoplasm</location>
    </subcellularLocation>
</comment>
<accession>A0A8F6TW28</accession>
<dbReference type="GO" id="GO:0005737">
    <property type="term" value="C:cytoplasm"/>
    <property type="evidence" value="ECO:0007669"/>
    <property type="project" value="UniProtKB-SubCell"/>
</dbReference>
<feature type="binding site" evidence="4">
    <location>
        <position position="223"/>
    </location>
    <ligand>
        <name>K(+)</name>
        <dbReference type="ChEBI" id="CHEBI:29103"/>
    </ligand>
</feature>
<dbReference type="CDD" id="cd14858">
    <property type="entry name" value="TrmE_N"/>
    <property type="match status" value="1"/>
</dbReference>
<comment type="function">
    <text evidence="4">Exhibits a very high intrinsic GTPase hydrolysis rate. Involved in the addition of a carboxymethylaminomethyl (cmnm) group at the wobble position (U34) of certain tRNAs, forming tRNA-cmnm(5)s(2)U34.</text>
</comment>
<feature type="binding site" evidence="4">
    <location>
        <position position="242"/>
    </location>
    <ligand>
        <name>K(+)</name>
        <dbReference type="ChEBI" id="CHEBI:29103"/>
    </ligand>
</feature>
<dbReference type="AlphaFoldDB" id="A0A8F6TW28"/>
<keyword evidence="4" id="KW-0963">Cytoplasm</keyword>
<comment type="similarity">
    <text evidence="1 4">Belongs to the TRAFAC class TrmE-Era-EngA-EngB-Septin-like GTPase superfamily. TrmE GTPase family.</text>
</comment>
<dbReference type="HAMAP" id="MF_00379">
    <property type="entry name" value="GTPase_MnmE"/>
    <property type="match status" value="1"/>
</dbReference>
<feature type="domain" description="TrmE-type G" evidence="5">
    <location>
        <begin position="213"/>
        <end position="351"/>
    </location>
</feature>
<dbReference type="GO" id="GO:0030488">
    <property type="term" value="P:tRNA methylation"/>
    <property type="evidence" value="ECO:0007669"/>
    <property type="project" value="TreeGrafter"/>
</dbReference>
<name>A0A8F6TW28_9RHOB</name>
<comment type="caution">
    <text evidence="4">Lacks conserved residue(s) required for the propagation of feature annotation.</text>
</comment>
<feature type="binding site" evidence="4">
    <location>
        <position position="227"/>
    </location>
    <ligand>
        <name>Mg(2+)</name>
        <dbReference type="ChEBI" id="CHEBI:18420"/>
    </ligand>
</feature>
<dbReference type="InterPro" id="IPR005225">
    <property type="entry name" value="Small_GTP-bd"/>
</dbReference>
<keyword evidence="3 4" id="KW-0630">Potassium</keyword>
<dbReference type="RefSeq" id="WP_219003029.1">
    <property type="nucleotide sequence ID" value="NZ_CP079194.1"/>
</dbReference>
<dbReference type="EMBL" id="CP079194">
    <property type="protein sequence ID" value="QXT40002.1"/>
    <property type="molecule type" value="Genomic_DNA"/>
</dbReference>
<reference evidence="6 7" key="1">
    <citation type="submission" date="2021-07" db="EMBL/GenBank/DDBJ databases">
        <title>A novel Jannaschia species isolated from marine dinoflagellate Ceratoperidinium margalefii.</title>
        <authorList>
            <person name="Jiang Y."/>
            <person name="Li Z."/>
        </authorList>
    </citation>
    <scope>NUCLEOTIDE SEQUENCE [LARGE SCALE GENOMIC DNA]</scope>
    <source>
        <strain evidence="6 7">J12C1-MA-4</strain>
    </source>
</reference>
<dbReference type="GO" id="GO:0003924">
    <property type="term" value="F:GTPase activity"/>
    <property type="evidence" value="ECO:0007669"/>
    <property type="project" value="UniProtKB-UniRule"/>
</dbReference>
<dbReference type="InterPro" id="IPR018948">
    <property type="entry name" value="GTP-bd_TrmE_N"/>
</dbReference>
<dbReference type="EC" id="3.6.-.-" evidence="4"/>
<evidence type="ECO:0000259" key="5">
    <source>
        <dbReference type="PROSITE" id="PS51709"/>
    </source>
</evidence>
<comment type="subunit">
    <text evidence="4">Homodimer. Heterotetramer of two MnmE and two MnmG subunits.</text>
</comment>